<organism evidence="2 3">
    <name type="scientific">Paenibacillus thalictri</name>
    <dbReference type="NCBI Taxonomy" id="2527873"/>
    <lineage>
        <taxon>Bacteria</taxon>
        <taxon>Bacillati</taxon>
        <taxon>Bacillota</taxon>
        <taxon>Bacilli</taxon>
        <taxon>Bacillales</taxon>
        <taxon>Paenibacillaceae</taxon>
        <taxon>Paenibacillus</taxon>
    </lineage>
</organism>
<dbReference type="RefSeq" id="WP_131016817.1">
    <property type="nucleotide sequence ID" value="NZ_SIRE01000023.1"/>
</dbReference>
<dbReference type="Pfam" id="PF01738">
    <property type="entry name" value="DLH"/>
    <property type="match status" value="1"/>
</dbReference>
<evidence type="ECO:0000313" key="2">
    <source>
        <dbReference type="EMBL" id="TBL72628.1"/>
    </source>
</evidence>
<feature type="domain" description="Dienelactone hydrolase" evidence="1">
    <location>
        <begin position="14"/>
        <end position="265"/>
    </location>
</feature>
<dbReference type="PANTHER" id="PTHR46623:SF6">
    <property type="entry name" value="ALPHA_BETA-HYDROLASES SUPERFAMILY PROTEIN"/>
    <property type="match status" value="1"/>
</dbReference>
<dbReference type="Proteomes" id="UP000293142">
    <property type="component" value="Unassembled WGS sequence"/>
</dbReference>
<comment type="caution">
    <text evidence="2">The sequence shown here is derived from an EMBL/GenBank/DDBJ whole genome shotgun (WGS) entry which is preliminary data.</text>
</comment>
<keyword evidence="3" id="KW-1185">Reference proteome</keyword>
<keyword evidence="2" id="KW-0378">Hydrolase</keyword>
<dbReference type="PANTHER" id="PTHR46623">
    <property type="entry name" value="CARBOXYMETHYLENEBUTENOLIDASE-RELATED"/>
    <property type="match status" value="1"/>
</dbReference>
<proteinExistence type="predicted"/>
<sequence length="269" mass="28693">MNVHAEWTSFGEGFTGYLARPEGSGGESLPAVVVLQEIWGVDPHIQDVTRRFAALGYVAFAPDLYAKDGQRPEPLAAERVEETKRFLDSLPPAAWGNPDARQQALDALPAEQGARIGGTLGAIFSGDRKALALPAIAAAAWLRSEEGVAAPKVAAVGFCLGGMLSAQLACRDPQLAGAIVFYGAAPEEAQIPGIACPVLGIYGELDKRLTEPVPAFAEAMRSQGKSFDYVIYDDAPHAFFNDTRASYRAEAAQDAFRRAAEFLQRQLGA</sequence>
<protein>
    <submittedName>
        <fullName evidence="2">Dienelactone hydrolase family protein</fullName>
    </submittedName>
</protein>
<dbReference type="OrthoDB" id="9771666at2"/>
<dbReference type="SUPFAM" id="SSF53474">
    <property type="entry name" value="alpha/beta-Hydrolases"/>
    <property type="match status" value="1"/>
</dbReference>
<dbReference type="AlphaFoldDB" id="A0A4Q9DHV1"/>
<name>A0A4Q9DHV1_9BACL</name>
<dbReference type="InterPro" id="IPR051049">
    <property type="entry name" value="Dienelactone_hydrolase-like"/>
</dbReference>
<dbReference type="Gene3D" id="3.40.50.1820">
    <property type="entry name" value="alpha/beta hydrolase"/>
    <property type="match status" value="1"/>
</dbReference>
<dbReference type="InterPro" id="IPR029058">
    <property type="entry name" value="AB_hydrolase_fold"/>
</dbReference>
<gene>
    <name evidence="2" type="ORF">EYB31_28120</name>
</gene>
<evidence type="ECO:0000313" key="3">
    <source>
        <dbReference type="Proteomes" id="UP000293142"/>
    </source>
</evidence>
<reference evidence="2 3" key="1">
    <citation type="submission" date="2019-02" db="EMBL/GenBank/DDBJ databases">
        <title>Paenibacillus sp. nov., isolated from surface-sterilized tissue of Thalictrum simplex L.</title>
        <authorList>
            <person name="Tuo L."/>
        </authorList>
    </citation>
    <scope>NUCLEOTIDE SEQUENCE [LARGE SCALE GENOMIC DNA]</scope>
    <source>
        <strain evidence="2 3">N2SHLJ1</strain>
    </source>
</reference>
<dbReference type="EMBL" id="SIRE01000023">
    <property type="protein sequence ID" value="TBL72628.1"/>
    <property type="molecule type" value="Genomic_DNA"/>
</dbReference>
<accession>A0A4Q9DHV1</accession>
<dbReference type="InterPro" id="IPR002925">
    <property type="entry name" value="Dienelactn_hydro"/>
</dbReference>
<dbReference type="GO" id="GO:0016787">
    <property type="term" value="F:hydrolase activity"/>
    <property type="evidence" value="ECO:0007669"/>
    <property type="project" value="UniProtKB-KW"/>
</dbReference>
<evidence type="ECO:0000259" key="1">
    <source>
        <dbReference type="Pfam" id="PF01738"/>
    </source>
</evidence>